<evidence type="ECO:0000259" key="2">
    <source>
        <dbReference type="Pfam" id="PF11796"/>
    </source>
</evidence>
<dbReference type="InterPro" id="IPR024465">
    <property type="entry name" value="DUF2399"/>
</dbReference>
<dbReference type="NCBIfam" id="TIGR02679">
    <property type="entry name" value="TIGR02679 family protein"/>
    <property type="match status" value="1"/>
</dbReference>
<sequence>MELSGPDLPRLRRLLGTPETARLLARLRRRLADGRPLTGTLTLTGAGEDERAAVETLIGRRPGTGTSLSVPLTAVDAVLRSSGASPDGLAAAVVLLTGPVRPRRDEAAERERAWNAAFAPLEQVCARDEPLKAWCSRVRADGRVRRMTSGPDEAGALLRAVALAVAELPENGVALSAFAARVLGDAHALDDDRPASGLVLGAARAVSGEPEGSGAAWRRRVWASVGVLKDELSSTVLALNLPGDTVTATGRALAALGQAGQPAVLTLRQLVRDRPRPDWSGVVVSVCENPAVLAAAADRLGAGCAPLVCLQGQPSAAALTLLGQAVEGGARVRLHGDFDWGGVRIADAVRTRVDWHPWRFGASDYLTAVSASGRPLSGKPLATPWDPELAEAMEAHGHRVEEETQLADLIADLAPEAGPGPGPG</sequence>
<proteinExistence type="predicted"/>
<evidence type="ECO:0000313" key="3">
    <source>
        <dbReference type="EMBL" id="NYJ33054.1"/>
    </source>
</evidence>
<gene>
    <name evidence="3" type="ORF">HNR10_000935</name>
</gene>
<protein>
    <submittedName>
        <fullName evidence="3">Uncharacterized protein (TIGR02679 family)</fullName>
    </submittedName>
</protein>
<dbReference type="Pfam" id="PF11796">
    <property type="entry name" value="DUF3323"/>
    <property type="match status" value="1"/>
</dbReference>
<evidence type="ECO:0000259" key="1">
    <source>
        <dbReference type="Pfam" id="PF09664"/>
    </source>
</evidence>
<evidence type="ECO:0000313" key="4">
    <source>
        <dbReference type="Proteomes" id="UP000572051"/>
    </source>
</evidence>
<dbReference type="Proteomes" id="UP000572051">
    <property type="component" value="Unassembled WGS sequence"/>
</dbReference>
<dbReference type="Pfam" id="PF09664">
    <property type="entry name" value="DUF2399"/>
    <property type="match status" value="1"/>
</dbReference>
<organism evidence="3 4">
    <name type="scientific">Nocardiopsis aegyptia</name>
    <dbReference type="NCBI Taxonomy" id="220378"/>
    <lineage>
        <taxon>Bacteria</taxon>
        <taxon>Bacillati</taxon>
        <taxon>Actinomycetota</taxon>
        <taxon>Actinomycetes</taxon>
        <taxon>Streptosporangiales</taxon>
        <taxon>Nocardiopsidaceae</taxon>
        <taxon>Nocardiopsis</taxon>
    </lineage>
</organism>
<feature type="domain" description="Conserved hypothetical protein CHP02679 N terminus" evidence="2">
    <location>
        <begin position="37"/>
        <end position="242"/>
    </location>
</feature>
<accession>A0A7Z0EJJ9</accession>
<dbReference type="InterPro" id="IPR013495">
    <property type="entry name" value="CHP02679"/>
</dbReference>
<dbReference type="AlphaFoldDB" id="A0A7Z0EJJ9"/>
<comment type="caution">
    <text evidence="3">The sequence shown here is derived from an EMBL/GenBank/DDBJ whole genome shotgun (WGS) entry which is preliminary data.</text>
</comment>
<feature type="domain" description="DUF2399" evidence="1">
    <location>
        <begin position="264"/>
        <end position="413"/>
    </location>
</feature>
<name>A0A7Z0EJJ9_9ACTN</name>
<dbReference type="EMBL" id="JACCFS010000001">
    <property type="protein sequence ID" value="NYJ33054.1"/>
    <property type="molecule type" value="Genomic_DNA"/>
</dbReference>
<dbReference type="RefSeq" id="WP_312889113.1">
    <property type="nucleotide sequence ID" value="NZ_JACCFS010000001.1"/>
</dbReference>
<reference evidence="3 4" key="1">
    <citation type="submission" date="2020-07" db="EMBL/GenBank/DDBJ databases">
        <title>Sequencing the genomes of 1000 actinobacteria strains.</title>
        <authorList>
            <person name="Klenk H.-P."/>
        </authorList>
    </citation>
    <scope>NUCLEOTIDE SEQUENCE [LARGE SCALE GENOMIC DNA]</scope>
    <source>
        <strain evidence="3 4">DSM 44442</strain>
    </source>
</reference>
<dbReference type="InterPro" id="IPR024466">
    <property type="entry name" value="CHP02679_N"/>
</dbReference>
<keyword evidence="4" id="KW-1185">Reference proteome</keyword>